<proteinExistence type="predicted"/>
<organism evidence="1 2">
    <name type="scientific">Candidatus Wolfebacteria bacterium GW2011_GWC1_37_10</name>
    <dbReference type="NCBI Taxonomy" id="1619010"/>
    <lineage>
        <taxon>Bacteria</taxon>
        <taxon>Candidatus Wolfeibacteriota</taxon>
    </lineage>
</organism>
<accession>A0A0G0GAE4</accession>
<evidence type="ECO:0000313" key="1">
    <source>
        <dbReference type="EMBL" id="KKQ23050.1"/>
    </source>
</evidence>
<gene>
    <name evidence="1" type="ORF">US36_C0005G0001</name>
</gene>
<dbReference type="EMBL" id="LBSR01000005">
    <property type="protein sequence ID" value="KKQ23050.1"/>
    <property type="molecule type" value="Genomic_DNA"/>
</dbReference>
<evidence type="ECO:0000313" key="2">
    <source>
        <dbReference type="Proteomes" id="UP000034044"/>
    </source>
</evidence>
<dbReference type="Proteomes" id="UP000034044">
    <property type="component" value="Unassembled WGS sequence"/>
</dbReference>
<comment type="caution">
    <text evidence="1">The sequence shown here is derived from an EMBL/GenBank/DDBJ whole genome shotgun (WGS) entry which is preliminary data.</text>
</comment>
<protein>
    <submittedName>
        <fullName evidence="1">Uncharacterized protein</fullName>
    </submittedName>
</protein>
<sequence length="59" mass="6315">SAEALRGGGGADSFVQFPLEKGSRKVYDYSTSSNLFGNDCSARQLVQSEKVSSGARERI</sequence>
<reference evidence="1 2" key="1">
    <citation type="journal article" date="2015" name="Nature">
        <title>rRNA introns, odd ribosomes, and small enigmatic genomes across a large radiation of phyla.</title>
        <authorList>
            <person name="Brown C.T."/>
            <person name="Hug L.A."/>
            <person name="Thomas B.C."/>
            <person name="Sharon I."/>
            <person name="Castelle C.J."/>
            <person name="Singh A."/>
            <person name="Wilkins M.J."/>
            <person name="Williams K.H."/>
            <person name="Banfield J.F."/>
        </authorList>
    </citation>
    <scope>NUCLEOTIDE SEQUENCE [LARGE SCALE GENOMIC DNA]</scope>
</reference>
<dbReference type="AlphaFoldDB" id="A0A0G0GAE4"/>
<name>A0A0G0GAE4_9BACT</name>
<feature type="non-terminal residue" evidence="1">
    <location>
        <position position="1"/>
    </location>
</feature>